<feature type="domain" description="UBA" evidence="3">
    <location>
        <begin position="430"/>
        <end position="474"/>
    </location>
</feature>
<dbReference type="Gene3D" id="1.10.260.100">
    <property type="match status" value="1"/>
</dbReference>
<dbReference type="InterPro" id="IPR015496">
    <property type="entry name" value="Ubiquilin"/>
</dbReference>
<proteinExistence type="predicted"/>
<evidence type="ECO:0000256" key="1">
    <source>
        <dbReference type="ARBA" id="ARBA00071717"/>
    </source>
</evidence>
<dbReference type="InterPro" id="IPR019956">
    <property type="entry name" value="Ubiquitin_dom"/>
</dbReference>
<dbReference type="FunFam" id="1.10.260.100:FF:000001">
    <property type="entry name" value="Ubiquilin 1"/>
    <property type="match status" value="1"/>
</dbReference>
<dbReference type="CDD" id="cd14399">
    <property type="entry name" value="UBA_PLICs"/>
    <property type="match status" value="1"/>
</dbReference>
<protein>
    <recommendedName>
        <fullName evidence="1">Ubiquilin</fullName>
    </recommendedName>
</protein>
<dbReference type="EnsemblProtists" id="EKX51678">
    <property type="protein sequence ID" value="EKX51678"/>
    <property type="gene ID" value="GUITHDRAFT_102943"/>
</dbReference>
<reference evidence="6" key="3">
    <citation type="submission" date="2015-06" db="UniProtKB">
        <authorList>
            <consortium name="EnsemblProtists"/>
        </authorList>
    </citation>
    <scope>IDENTIFICATION</scope>
</reference>
<dbReference type="SMART" id="SM00165">
    <property type="entry name" value="UBA"/>
    <property type="match status" value="1"/>
</dbReference>
<accession>L1JUB2</accession>
<dbReference type="Gene3D" id="1.10.8.10">
    <property type="entry name" value="DNA helicase RuvA subunit, C-terminal domain"/>
    <property type="match status" value="1"/>
</dbReference>
<dbReference type="GO" id="GO:0005829">
    <property type="term" value="C:cytosol"/>
    <property type="evidence" value="ECO:0007669"/>
    <property type="project" value="TreeGrafter"/>
</dbReference>
<dbReference type="OMA" id="EVRFQTQ"/>
<dbReference type="SMART" id="SM00213">
    <property type="entry name" value="UBQ"/>
    <property type="match status" value="1"/>
</dbReference>
<dbReference type="CDD" id="cd16106">
    <property type="entry name" value="Ubl_Dsk2p_like"/>
    <property type="match status" value="1"/>
</dbReference>
<dbReference type="PANTHER" id="PTHR10677">
    <property type="entry name" value="UBIQUILIN"/>
    <property type="match status" value="1"/>
</dbReference>
<organism evidence="5">
    <name type="scientific">Guillardia theta (strain CCMP2712)</name>
    <name type="common">Cryptophyte</name>
    <dbReference type="NCBI Taxonomy" id="905079"/>
    <lineage>
        <taxon>Eukaryota</taxon>
        <taxon>Cryptophyceae</taxon>
        <taxon>Pyrenomonadales</taxon>
        <taxon>Geminigeraceae</taxon>
        <taxon>Guillardia</taxon>
    </lineage>
</organism>
<dbReference type="PaxDb" id="55529-EKX51678"/>
<dbReference type="PANTHER" id="PTHR10677:SF3">
    <property type="entry name" value="FI07626P-RELATED"/>
    <property type="match status" value="1"/>
</dbReference>
<dbReference type="KEGG" id="gtt:GUITHDRAFT_102943"/>
<name>L1JUB2_GUITC</name>
<dbReference type="AlphaFoldDB" id="L1JUB2"/>
<dbReference type="Pfam" id="PF00240">
    <property type="entry name" value="ubiquitin"/>
    <property type="match status" value="1"/>
</dbReference>
<dbReference type="SMART" id="SM00727">
    <property type="entry name" value="STI1"/>
    <property type="match status" value="4"/>
</dbReference>
<keyword evidence="7" id="KW-1185">Reference proteome</keyword>
<dbReference type="InterPro" id="IPR006636">
    <property type="entry name" value="STI1_HS-bd"/>
</dbReference>
<evidence type="ECO:0000259" key="4">
    <source>
        <dbReference type="PROSITE" id="PS50053"/>
    </source>
</evidence>
<dbReference type="GO" id="GO:0031593">
    <property type="term" value="F:polyubiquitin modification-dependent protein binding"/>
    <property type="evidence" value="ECO:0007669"/>
    <property type="project" value="TreeGrafter"/>
</dbReference>
<dbReference type="STRING" id="905079.L1JUB2"/>
<dbReference type="GO" id="GO:0006511">
    <property type="term" value="P:ubiquitin-dependent protein catabolic process"/>
    <property type="evidence" value="ECO:0007669"/>
    <property type="project" value="TreeGrafter"/>
</dbReference>
<dbReference type="eggNOG" id="KOG0010">
    <property type="taxonomic scope" value="Eukaryota"/>
</dbReference>
<gene>
    <name evidence="5" type="ORF">GUITHDRAFT_102943</name>
</gene>
<evidence type="ECO:0000313" key="5">
    <source>
        <dbReference type="EMBL" id="EKX51678.1"/>
    </source>
</evidence>
<dbReference type="FunFam" id="1.10.8.10:FF:000079">
    <property type="entry name" value="Ubiquitin family protein"/>
    <property type="match status" value="1"/>
</dbReference>
<dbReference type="Gene3D" id="3.10.20.90">
    <property type="entry name" value="Phosphatidylinositol 3-kinase Catalytic Subunit, Chain A, domain 1"/>
    <property type="match status" value="1"/>
</dbReference>
<dbReference type="InterPro" id="IPR000626">
    <property type="entry name" value="Ubiquitin-like_dom"/>
</dbReference>
<dbReference type="Pfam" id="PF23195">
    <property type="entry name" value="UBQLN1"/>
    <property type="match status" value="2"/>
</dbReference>
<dbReference type="SUPFAM" id="SSF46934">
    <property type="entry name" value="UBA-like"/>
    <property type="match status" value="1"/>
</dbReference>
<dbReference type="PRINTS" id="PR00348">
    <property type="entry name" value="UBIQUITIN"/>
</dbReference>
<dbReference type="EMBL" id="JH992975">
    <property type="protein sequence ID" value="EKX51678.1"/>
    <property type="molecule type" value="Genomic_DNA"/>
</dbReference>
<dbReference type="InterPro" id="IPR015940">
    <property type="entry name" value="UBA"/>
</dbReference>
<dbReference type="HOGENOM" id="CLU_024293_4_0_1"/>
<dbReference type="OrthoDB" id="267397at2759"/>
<dbReference type="InterPro" id="IPR029071">
    <property type="entry name" value="Ubiquitin-like_domsf"/>
</dbReference>
<reference evidence="5 7" key="1">
    <citation type="journal article" date="2012" name="Nature">
        <title>Algal genomes reveal evolutionary mosaicism and the fate of nucleomorphs.</title>
        <authorList>
            <consortium name="DOE Joint Genome Institute"/>
            <person name="Curtis B.A."/>
            <person name="Tanifuji G."/>
            <person name="Burki F."/>
            <person name="Gruber A."/>
            <person name="Irimia M."/>
            <person name="Maruyama S."/>
            <person name="Arias M.C."/>
            <person name="Ball S.G."/>
            <person name="Gile G.H."/>
            <person name="Hirakawa Y."/>
            <person name="Hopkins J.F."/>
            <person name="Kuo A."/>
            <person name="Rensing S.A."/>
            <person name="Schmutz J."/>
            <person name="Symeonidi A."/>
            <person name="Elias M."/>
            <person name="Eveleigh R.J."/>
            <person name="Herman E.K."/>
            <person name="Klute M.J."/>
            <person name="Nakayama T."/>
            <person name="Obornik M."/>
            <person name="Reyes-Prieto A."/>
            <person name="Armbrust E.V."/>
            <person name="Aves S.J."/>
            <person name="Beiko R.G."/>
            <person name="Coutinho P."/>
            <person name="Dacks J.B."/>
            <person name="Durnford D.G."/>
            <person name="Fast N.M."/>
            <person name="Green B.R."/>
            <person name="Grisdale C.J."/>
            <person name="Hempel F."/>
            <person name="Henrissat B."/>
            <person name="Hoppner M.P."/>
            <person name="Ishida K."/>
            <person name="Kim E."/>
            <person name="Koreny L."/>
            <person name="Kroth P.G."/>
            <person name="Liu Y."/>
            <person name="Malik S.B."/>
            <person name="Maier U.G."/>
            <person name="McRose D."/>
            <person name="Mock T."/>
            <person name="Neilson J.A."/>
            <person name="Onodera N.T."/>
            <person name="Poole A.M."/>
            <person name="Pritham E.J."/>
            <person name="Richards T.A."/>
            <person name="Rocap G."/>
            <person name="Roy S.W."/>
            <person name="Sarai C."/>
            <person name="Schaack S."/>
            <person name="Shirato S."/>
            <person name="Slamovits C.H."/>
            <person name="Spencer D.F."/>
            <person name="Suzuki S."/>
            <person name="Worden A.Z."/>
            <person name="Zauner S."/>
            <person name="Barry K."/>
            <person name="Bell C."/>
            <person name="Bharti A.K."/>
            <person name="Crow J.A."/>
            <person name="Grimwood J."/>
            <person name="Kramer R."/>
            <person name="Lindquist E."/>
            <person name="Lucas S."/>
            <person name="Salamov A."/>
            <person name="McFadden G.I."/>
            <person name="Lane C.E."/>
            <person name="Keeling P.J."/>
            <person name="Gray M.W."/>
            <person name="Grigoriev I.V."/>
            <person name="Archibald J.M."/>
        </authorList>
    </citation>
    <scope>NUCLEOTIDE SEQUENCE</scope>
    <source>
        <strain evidence="5 7">CCMP2712</strain>
    </source>
</reference>
<feature type="domain" description="Ubiquitin-like" evidence="4">
    <location>
        <begin position="21"/>
        <end position="90"/>
    </location>
</feature>
<dbReference type="GeneID" id="17308362"/>
<reference evidence="7" key="2">
    <citation type="submission" date="2012-11" db="EMBL/GenBank/DDBJ databases">
        <authorList>
            <person name="Kuo A."/>
            <person name="Curtis B.A."/>
            <person name="Tanifuji G."/>
            <person name="Burki F."/>
            <person name="Gruber A."/>
            <person name="Irimia M."/>
            <person name="Maruyama S."/>
            <person name="Arias M.C."/>
            <person name="Ball S.G."/>
            <person name="Gile G.H."/>
            <person name="Hirakawa Y."/>
            <person name="Hopkins J.F."/>
            <person name="Rensing S.A."/>
            <person name="Schmutz J."/>
            <person name="Symeonidi A."/>
            <person name="Elias M."/>
            <person name="Eveleigh R.J."/>
            <person name="Herman E.K."/>
            <person name="Klute M.J."/>
            <person name="Nakayama T."/>
            <person name="Obornik M."/>
            <person name="Reyes-Prieto A."/>
            <person name="Armbrust E.V."/>
            <person name="Aves S.J."/>
            <person name="Beiko R.G."/>
            <person name="Coutinho P."/>
            <person name="Dacks J.B."/>
            <person name="Durnford D.G."/>
            <person name="Fast N.M."/>
            <person name="Green B.R."/>
            <person name="Grisdale C."/>
            <person name="Hempe F."/>
            <person name="Henrissat B."/>
            <person name="Hoppner M.P."/>
            <person name="Ishida K.-I."/>
            <person name="Kim E."/>
            <person name="Koreny L."/>
            <person name="Kroth P.G."/>
            <person name="Liu Y."/>
            <person name="Malik S.-B."/>
            <person name="Maier U.G."/>
            <person name="McRose D."/>
            <person name="Mock T."/>
            <person name="Neilson J.A."/>
            <person name="Onodera N.T."/>
            <person name="Poole A.M."/>
            <person name="Pritham E.J."/>
            <person name="Richards T.A."/>
            <person name="Rocap G."/>
            <person name="Roy S.W."/>
            <person name="Sarai C."/>
            <person name="Schaack S."/>
            <person name="Shirato S."/>
            <person name="Slamovits C.H."/>
            <person name="Spencer D.F."/>
            <person name="Suzuki S."/>
            <person name="Worden A.Z."/>
            <person name="Zauner S."/>
            <person name="Barry K."/>
            <person name="Bell C."/>
            <person name="Bharti A.K."/>
            <person name="Crow J.A."/>
            <person name="Grimwood J."/>
            <person name="Kramer R."/>
            <person name="Lindquist E."/>
            <person name="Lucas S."/>
            <person name="Salamov A."/>
            <person name="McFadden G.I."/>
            <person name="Lane C.E."/>
            <person name="Keeling P.J."/>
            <person name="Gray M.W."/>
            <person name="Grigoriev I.V."/>
            <person name="Archibald J.M."/>
        </authorList>
    </citation>
    <scope>NUCLEOTIDE SEQUENCE</scope>
    <source>
        <strain evidence="7">CCMP2712</strain>
    </source>
</reference>
<dbReference type="InterPro" id="IPR009060">
    <property type="entry name" value="UBA-like_sf"/>
</dbReference>
<dbReference type="PROSITE" id="PS50053">
    <property type="entry name" value="UBIQUITIN_2"/>
    <property type="match status" value="1"/>
</dbReference>
<dbReference type="SUPFAM" id="SSF54236">
    <property type="entry name" value="Ubiquitin-like"/>
    <property type="match status" value="1"/>
</dbReference>
<feature type="region of interest" description="Disordered" evidence="2">
    <location>
        <begin position="224"/>
        <end position="280"/>
    </location>
</feature>
<sequence>MSLAVQCVLLCVPLGDFRSMVSITVKCSTGAKINVNVELDKTVADLKKLLEAESGISPEQMRLIYRGHVLKDGNTLQSYSVEDGHTIHLVQGSTSPSIPGVAPNMQSMQQQMMSDPQMMQQVMNSPMMQSLMNNPELMRSLIQNNPQMQAIIEQNPEIGHVLNDPAILRQTMEAARSPELMREMMRTADRAMSNIENYPEGFNMLRQMYHNFQEPMANAAIAGSRATNEDTAAKPDPSNPFAELFQPSATATGPTGATPNPWAPAPSTASTSNENNTSNAFGNSPFMGMGGGMGGLGGLGGLGAPGGFGGDMEGMLNNPMVLEQMQQALNDPAIQQMMSDPNMMQQIMNSNPMLQQMLDANPQARAMLQDPEVLRRMSDPATFQSMIQMQQAMRGMQGGQQPSFNPSAFGQSNLFGGFPAPQANPPSNVPPEERFRTQLEKLRDMGFSDQQANLSALQATNGNIDAAIDRLLSGI</sequence>
<dbReference type="Proteomes" id="UP000011087">
    <property type="component" value="Unassembled WGS sequence"/>
</dbReference>
<evidence type="ECO:0000313" key="6">
    <source>
        <dbReference type="EnsemblProtists" id="EKX51678"/>
    </source>
</evidence>
<evidence type="ECO:0000313" key="7">
    <source>
        <dbReference type="Proteomes" id="UP000011087"/>
    </source>
</evidence>
<evidence type="ECO:0000256" key="2">
    <source>
        <dbReference type="SAM" id="MobiDB-lite"/>
    </source>
</evidence>
<dbReference type="RefSeq" id="XP_005838658.1">
    <property type="nucleotide sequence ID" value="XM_005838601.1"/>
</dbReference>
<feature type="compositionally biased region" description="Low complexity" evidence="2">
    <location>
        <begin position="249"/>
        <end position="280"/>
    </location>
</feature>
<evidence type="ECO:0000259" key="3">
    <source>
        <dbReference type="PROSITE" id="PS50030"/>
    </source>
</evidence>
<dbReference type="Pfam" id="PF00627">
    <property type="entry name" value="UBA"/>
    <property type="match status" value="1"/>
</dbReference>
<dbReference type="PROSITE" id="PS50030">
    <property type="entry name" value="UBA"/>
    <property type="match status" value="1"/>
</dbReference>